<keyword evidence="5" id="KW-1185">Reference proteome</keyword>
<evidence type="ECO:0000256" key="2">
    <source>
        <dbReference type="ARBA" id="ARBA00022679"/>
    </source>
</evidence>
<evidence type="ECO:0000313" key="5">
    <source>
        <dbReference type="Proteomes" id="UP000030185"/>
    </source>
</evidence>
<dbReference type="InterPro" id="IPR029063">
    <property type="entry name" value="SAM-dependent_MTases_sf"/>
</dbReference>
<feature type="domain" description="Histidine-specific methyltransferase SAM-dependent" evidence="3">
    <location>
        <begin position="15"/>
        <end position="322"/>
    </location>
</feature>
<accession>A0A098LFS5</accession>
<dbReference type="SUPFAM" id="SSF53335">
    <property type="entry name" value="S-adenosyl-L-methionine-dependent methyltransferases"/>
    <property type="match status" value="1"/>
</dbReference>
<dbReference type="InterPro" id="IPR017804">
    <property type="entry name" value="MeTrfase_EgtD-like"/>
</dbReference>
<organism evidence="4 5">
    <name type="scientific">Sporocytophaga myxococcoides</name>
    <dbReference type="NCBI Taxonomy" id="153721"/>
    <lineage>
        <taxon>Bacteria</taxon>
        <taxon>Pseudomonadati</taxon>
        <taxon>Bacteroidota</taxon>
        <taxon>Cytophagia</taxon>
        <taxon>Cytophagales</taxon>
        <taxon>Cytophagaceae</taxon>
        <taxon>Sporocytophaga</taxon>
    </lineage>
</organism>
<dbReference type="OrthoDB" id="5289726at2"/>
<dbReference type="AlphaFoldDB" id="A0A098LFS5"/>
<dbReference type="eggNOG" id="COG4301">
    <property type="taxonomic scope" value="Bacteria"/>
</dbReference>
<dbReference type="GO" id="GO:0008168">
    <property type="term" value="F:methyltransferase activity"/>
    <property type="evidence" value="ECO:0007669"/>
    <property type="project" value="UniProtKB-KW"/>
</dbReference>
<dbReference type="PIRSF" id="PIRSF018005">
    <property type="entry name" value="UCP018005"/>
    <property type="match status" value="1"/>
</dbReference>
<gene>
    <name evidence="4" type="ORF">MYP_2516</name>
</gene>
<reference evidence="4 5" key="1">
    <citation type="submission" date="2014-09" db="EMBL/GenBank/DDBJ databases">
        <title>Sporocytophaga myxococcoides PG-01 genome sequencing.</title>
        <authorList>
            <person name="Liu L."/>
            <person name="Gao P.J."/>
            <person name="Chen G.J."/>
            <person name="Wang L.S."/>
        </authorList>
    </citation>
    <scope>NUCLEOTIDE SEQUENCE [LARGE SCALE GENOMIC DNA]</scope>
    <source>
        <strain evidence="4 5">PG-01</strain>
    </source>
</reference>
<dbReference type="NCBIfam" id="TIGR03438">
    <property type="entry name" value="egtD_ergothio"/>
    <property type="match status" value="1"/>
</dbReference>
<dbReference type="PANTHER" id="PTHR43397">
    <property type="entry name" value="ERGOTHIONEINE BIOSYNTHESIS PROTEIN 1"/>
    <property type="match status" value="1"/>
</dbReference>
<sequence length="325" mass="37473">MDISDIVKTTNQENFAEDLIKGLSSSPKYLPSRYLYDDKGDALFQKIMNLDEYYLTRAEFQILQNISEDLLDYFIHYNKPFDLIELGAGDGLKTRVLLKSLMDKKAAFQYIPVDISENILRLLSSELNKEFPDLILKPLCNDYFGAMSELQRFEGKRKVVLFMGGNIGNFSQDESFNFFAELSKCLAPGDLVLTGFDLKKDPRLILKAYDDSEGITAKFNFNLLHRINKEFAGDFKTENFIHFPYYDPATGECKSFLVSRINQSVRLKALDLTIGFKAWESIQTEVSKKYSEKEIEDLADLTGFARIQNFYDANKYFTDSLWVKK</sequence>
<dbReference type="InterPro" id="IPR035094">
    <property type="entry name" value="EgtD"/>
</dbReference>
<dbReference type="RefSeq" id="WP_045463567.1">
    <property type="nucleotide sequence ID" value="NZ_BBLT01000004.1"/>
</dbReference>
<comment type="caution">
    <text evidence="4">The sequence shown here is derived from an EMBL/GenBank/DDBJ whole genome shotgun (WGS) entry which is preliminary data.</text>
</comment>
<dbReference type="STRING" id="153721.MYP_2516"/>
<dbReference type="EMBL" id="BBLT01000004">
    <property type="protein sequence ID" value="GAL85287.1"/>
    <property type="molecule type" value="Genomic_DNA"/>
</dbReference>
<dbReference type="PANTHER" id="PTHR43397:SF1">
    <property type="entry name" value="ERGOTHIONEINE BIOSYNTHESIS PROTEIN 1"/>
    <property type="match status" value="1"/>
</dbReference>
<dbReference type="Gene3D" id="3.40.50.150">
    <property type="entry name" value="Vaccinia Virus protein VP39"/>
    <property type="match status" value="1"/>
</dbReference>
<evidence type="ECO:0000256" key="1">
    <source>
        <dbReference type="ARBA" id="ARBA00022603"/>
    </source>
</evidence>
<dbReference type="InterPro" id="IPR019257">
    <property type="entry name" value="MeTrfase_dom"/>
</dbReference>
<keyword evidence="1" id="KW-0489">Methyltransferase</keyword>
<evidence type="ECO:0000259" key="3">
    <source>
        <dbReference type="Pfam" id="PF10017"/>
    </source>
</evidence>
<dbReference type="Proteomes" id="UP000030185">
    <property type="component" value="Unassembled WGS sequence"/>
</dbReference>
<dbReference type="Pfam" id="PF10017">
    <property type="entry name" value="Methyltransf_33"/>
    <property type="match status" value="1"/>
</dbReference>
<evidence type="ECO:0000313" key="4">
    <source>
        <dbReference type="EMBL" id="GAL85287.1"/>
    </source>
</evidence>
<dbReference type="GO" id="GO:0032259">
    <property type="term" value="P:methylation"/>
    <property type="evidence" value="ECO:0007669"/>
    <property type="project" value="UniProtKB-KW"/>
</dbReference>
<name>A0A098LFS5_9BACT</name>
<proteinExistence type="predicted"/>
<keyword evidence="2" id="KW-0808">Transferase</keyword>
<protein>
    <recommendedName>
        <fullName evidence="3">Histidine-specific methyltransferase SAM-dependent domain-containing protein</fullName>
    </recommendedName>
</protein>
<dbReference type="InterPro" id="IPR051128">
    <property type="entry name" value="EgtD_Methyltrsf_superfamily"/>
</dbReference>